<evidence type="ECO:0000313" key="1">
    <source>
        <dbReference type="EMBL" id="OHU46070.1"/>
    </source>
</evidence>
<name>A0A1S1LH64_MYCCH</name>
<comment type="caution">
    <text evidence="1">The sequence shown here is derived from an EMBL/GenBank/DDBJ whole genome shotgun (WGS) entry which is preliminary data.</text>
</comment>
<sequence length="175" mass="19352">MIDRLSGDDADLIIENRWPSAYDEDKISESARHHREEVAAALSTQAAPHLQDAHREATNNNEGLLAQASATKTREHLRTVDDSTRRHLDIADHLDAFAAAVTGAKQRINGAVHTFTSDWAKAPQLSQANNWYQNDLSRYRTQLVDTGRATVTQALNDLADAHNQCSTALQTALDQ</sequence>
<dbReference type="AlphaFoldDB" id="A0A1S1LH64"/>
<gene>
    <name evidence="1" type="ORF">BKG82_28085</name>
</gene>
<dbReference type="EMBL" id="MLIQ01000049">
    <property type="protein sequence ID" value="OHU46070.1"/>
    <property type="molecule type" value="Genomic_DNA"/>
</dbReference>
<dbReference type="Proteomes" id="UP000180043">
    <property type="component" value="Unassembled WGS sequence"/>
</dbReference>
<protein>
    <recommendedName>
        <fullName evidence="3">ESX-1 secretion-associated protein</fullName>
    </recommendedName>
</protein>
<reference evidence="1 2" key="1">
    <citation type="submission" date="2016-10" db="EMBL/GenBank/DDBJ databases">
        <title>Evaluation of Human, Veterinary and Environmental Mycobacterium chelonae Isolates by Core Genome Phylogenomic Analysis, Targeted Gene Comparison, and Anti-microbial Susceptibility Patterns: A Tale of Mistaken Identities.</title>
        <authorList>
            <person name="Fogelson S.B."/>
            <person name="Camus A.C."/>
            <person name="Lorenz W."/>
            <person name="Vasireddy R."/>
            <person name="Vasireddy S."/>
            <person name="Smith T."/>
            <person name="Brown-Elliott B.A."/>
            <person name="Wallace R.J.Jr."/>
            <person name="Hasan N.A."/>
            <person name="Reischl U."/>
            <person name="Sanchez S."/>
        </authorList>
    </citation>
    <scope>NUCLEOTIDE SEQUENCE [LARGE SCALE GENOMIC DNA]</scope>
    <source>
        <strain evidence="1 2">15515</strain>
    </source>
</reference>
<organism evidence="1 2">
    <name type="scientific">Mycobacteroides chelonae</name>
    <name type="common">Mycobacterium chelonae</name>
    <dbReference type="NCBI Taxonomy" id="1774"/>
    <lineage>
        <taxon>Bacteria</taxon>
        <taxon>Bacillati</taxon>
        <taxon>Actinomycetota</taxon>
        <taxon>Actinomycetes</taxon>
        <taxon>Mycobacteriales</taxon>
        <taxon>Mycobacteriaceae</taxon>
        <taxon>Mycobacteroides</taxon>
    </lineage>
</organism>
<evidence type="ECO:0000313" key="2">
    <source>
        <dbReference type="Proteomes" id="UP000180043"/>
    </source>
</evidence>
<accession>A0A1S1LH64</accession>
<evidence type="ECO:0008006" key="3">
    <source>
        <dbReference type="Google" id="ProtNLM"/>
    </source>
</evidence>
<dbReference type="RefSeq" id="WP_070948093.1">
    <property type="nucleotide sequence ID" value="NZ_MLIQ01000049.1"/>
</dbReference>
<proteinExistence type="predicted"/>